<keyword evidence="1" id="KW-0472">Membrane</keyword>
<evidence type="ECO:0000313" key="2">
    <source>
        <dbReference type="EMBL" id="UJG39781.1"/>
    </source>
</evidence>
<feature type="transmembrane region" description="Helical" evidence="1">
    <location>
        <begin position="136"/>
        <end position="160"/>
    </location>
</feature>
<protein>
    <submittedName>
        <fullName evidence="2">Uncharacterized protein</fullName>
    </submittedName>
</protein>
<gene>
    <name evidence="2" type="ORF">K9W45_07905</name>
</gene>
<evidence type="ECO:0000256" key="1">
    <source>
        <dbReference type="SAM" id="Phobius"/>
    </source>
</evidence>
<accession>A0A9Y1BIM1</accession>
<dbReference type="Proteomes" id="UP001201020">
    <property type="component" value="Chromosome"/>
</dbReference>
<feature type="transmembrane region" description="Helical" evidence="1">
    <location>
        <begin position="218"/>
        <end position="239"/>
    </location>
</feature>
<dbReference type="EMBL" id="CP084166">
    <property type="protein sequence ID" value="UJG39781.1"/>
    <property type="molecule type" value="Genomic_DNA"/>
</dbReference>
<feature type="transmembrane region" description="Helical" evidence="1">
    <location>
        <begin position="20"/>
        <end position="38"/>
    </location>
</feature>
<organism evidence="2">
    <name type="scientific">Candidatus Heimdallarchaeum aukensis</name>
    <dbReference type="NCBI Taxonomy" id="2876573"/>
    <lineage>
        <taxon>Archaea</taxon>
        <taxon>Promethearchaeati</taxon>
        <taxon>Candidatus Heimdallarchaeota</taxon>
        <taxon>Candidatus Heimdallarchaeia (ex Rinke et al. 2021) (nom. nud.)</taxon>
        <taxon>Candidatus Heimdallarchaeales</taxon>
        <taxon>Candidatus Heimdallarchaeaceae</taxon>
        <taxon>Candidatus Heimdallarchaeum</taxon>
    </lineage>
</organism>
<proteinExistence type="predicted"/>
<sequence>MSKTLLLSIYKNFLREKITVLILVILPLILILTATATVPDQTTIVILEGKIIDPQPNAKALAVVVNALTAVAMVTSITAFFANIQLRKVKPRLEIMGYSSRQISTTFILFATGISILTSVAIYSLSLIWFTPYNSLGFFSTLIIGSLLFSTTGLVLSTLIKSRELGLYLLLTIVILDVAFLEHPFYSRQYDNSALIVMPGHYVIRMVFRAAFKTGKIWIQYLPHVILYELFLFLLLILVTKLTSKKG</sequence>
<feature type="transmembrane region" description="Helical" evidence="1">
    <location>
        <begin position="58"/>
        <end position="86"/>
    </location>
</feature>
<feature type="transmembrane region" description="Helical" evidence="1">
    <location>
        <begin position="167"/>
        <end position="186"/>
    </location>
</feature>
<keyword evidence="1" id="KW-0812">Transmembrane</keyword>
<keyword evidence="1" id="KW-1133">Transmembrane helix</keyword>
<feature type="transmembrane region" description="Helical" evidence="1">
    <location>
        <begin position="107"/>
        <end position="130"/>
    </location>
</feature>
<dbReference type="AlphaFoldDB" id="A0A9Y1BIM1"/>
<reference evidence="2" key="1">
    <citation type="journal article" date="2022" name="Nat. Microbiol.">
        <title>Unique mobile elements and scalable gene flow at the prokaryote-eukaryote boundary revealed by circularized Asgard archaea genomes.</title>
        <authorList>
            <person name="Wu F."/>
            <person name="Speth D.R."/>
            <person name="Philosof A."/>
            <person name="Cremiere A."/>
            <person name="Narayanan A."/>
            <person name="Barco R.A."/>
            <person name="Connon S.A."/>
            <person name="Amend J.P."/>
            <person name="Antoshechkin I.A."/>
            <person name="Orphan V.J."/>
        </authorList>
    </citation>
    <scope>NUCLEOTIDE SEQUENCE</scope>
    <source>
        <strain evidence="2">PM71</strain>
    </source>
</reference>
<name>A0A9Y1BIM1_9ARCH</name>